<dbReference type="CDD" id="cd00353">
    <property type="entry name" value="Ribosomal_S15p_S13e"/>
    <property type="match status" value="1"/>
</dbReference>
<evidence type="ECO:0000256" key="5">
    <source>
        <dbReference type="RuleBase" id="RU004524"/>
    </source>
</evidence>
<dbReference type="Pfam" id="PF00312">
    <property type="entry name" value="Ribosomal_S15"/>
    <property type="match status" value="1"/>
</dbReference>
<dbReference type="PANTHER" id="PTHR23321">
    <property type="entry name" value="RIBOSOMAL PROTEIN S15, BACTERIAL AND ORGANELLAR"/>
    <property type="match status" value="1"/>
</dbReference>
<dbReference type="Gene3D" id="6.10.250.3130">
    <property type="match status" value="1"/>
</dbReference>
<keyword evidence="7" id="KW-1185">Reference proteome</keyword>
<keyword evidence="1 3" id="KW-0689">Ribosomal protein</keyword>
<dbReference type="PROSITE" id="PS00362">
    <property type="entry name" value="RIBOSOMAL_S15"/>
    <property type="match status" value="1"/>
</dbReference>
<dbReference type="SMART" id="SM01387">
    <property type="entry name" value="Ribosomal_S15"/>
    <property type="match status" value="1"/>
</dbReference>
<evidence type="ECO:0000256" key="2">
    <source>
        <dbReference type="ARBA" id="ARBA00023274"/>
    </source>
</evidence>
<dbReference type="HAMAP" id="MF_01343_B">
    <property type="entry name" value="Ribosomal_uS15_B"/>
    <property type="match status" value="1"/>
</dbReference>
<dbReference type="Gene3D" id="1.10.287.10">
    <property type="entry name" value="S15/NS1, RNA-binding"/>
    <property type="match status" value="1"/>
</dbReference>
<evidence type="ECO:0000256" key="4">
    <source>
        <dbReference type="RuleBase" id="RU003919"/>
    </source>
</evidence>
<comment type="function">
    <text evidence="3">Forms an intersubunit bridge (bridge B4) with the 23S rRNA of the 50S subunit in the ribosome.</text>
</comment>
<comment type="similarity">
    <text evidence="3 4">Belongs to the universal ribosomal protein uS15 family.</text>
</comment>
<dbReference type="GO" id="GO:0005840">
    <property type="term" value="C:ribosome"/>
    <property type="evidence" value="ECO:0007669"/>
    <property type="project" value="UniProtKB-KW"/>
</dbReference>
<protein>
    <recommendedName>
        <fullName evidence="3">Small ribosomal subunit protein uS15</fullName>
    </recommendedName>
</protein>
<reference evidence="6 7" key="1">
    <citation type="submission" date="2023-02" db="EMBL/GenBank/DDBJ databases">
        <title>Genome sequence of Lentisphaera profundi SAORIC-696.</title>
        <authorList>
            <person name="Kim e."/>
            <person name="Cho J.-C."/>
            <person name="Choi A."/>
            <person name="Kang I."/>
        </authorList>
    </citation>
    <scope>NUCLEOTIDE SEQUENCE [LARGE SCALE GENOMIC DNA]</scope>
    <source>
        <strain evidence="6 7">SAORIC-696</strain>
    </source>
</reference>
<dbReference type="InterPro" id="IPR000589">
    <property type="entry name" value="Ribosomal_uS15"/>
</dbReference>
<evidence type="ECO:0000313" key="7">
    <source>
        <dbReference type="Proteomes" id="UP001214250"/>
    </source>
</evidence>
<dbReference type="SUPFAM" id="SSF47060">
    <property type="entry name" value="S15/NS1 RNA-binding domain"/>
    <property type="match status" value="1"/>
</dbReference>
<dbReference type="InterPro" id="IPR009068">
    <property type="entry name" value="uS15_NS1_RNA-bd_sf"/>
</dbReference>
<gene>
    <name evidence="3 6" type="primary">rpsO</name>
    <name evidence="6" type="ORF">PQO03_10505</name>
</gene>
<dbReference type="NCBIfam" id="TIGR00952">
    <property type="entry name" value="S15_bact"/>
    <property type="match status" value="1"/>
</dbReference>
<comment type="subunit">
    <text evidence="3">Part of the 30S ribosomal subunit. Forms a bridge to the 50S subunit in the 70S ribosome, contacting the 23S rRNA.</text>
</comment>
<dbReference type="PANTHER" id="PTHR23321:SF26">
    <property type="entry name" value="SMALL RIBOSOMAL SUBUNIT PROTEIN US15M"/>
    <property type="match status" value="1"/>
</dbReference>
<keyword evidence="2 3" id="KW-0687">Ribonucleoprotein</keyword>
<dbReference type="Proteomes" id="UP001214250">
    <property type="component" value="Chromosome 1"/>
</dbReference>
<proteinExistence type="inferred from homology"/>
<dbReference type="RefSeq" id="WP_274150207.1">
    <property type="nucleotide sequence ID" value="NZ_CP117811.1"/>
</dbReference>
<keyword evidence="3 5" id="KW-0694">RNA-binding</keyword>
<evidence type="ECO:0000313" key="6">
    <source>
        <dbReference type="EMBL" id="WDE96144.1"/>
    </source>
</evidence>
<accession>A0ABY7VTR6</accession>
<evidence type="ECO:0000256" key="3">
    <source>
        <dbReference type="HAMAP-Rule" id="MF_01343"/>
    </source>
</evidence>
<sequence length="87" mass="10174">MTKEKRQEIIAEFQRKEGDVGSPEVQVALLTGRITELTEHMKKNKKDYSTSRGLIAMVNNRKKLLRYLNSENHAAYIEITDKLKIRR</sequence>
<keyword evidence="3 5" id="KW-0699">rRNA-binding</keyword>
<comment type="function">
    <text evidence="3 5">One of the primary rRNA binding proteins, it binds directly to 16S rRNA where it helps nucleate assembly of the platform of the 30S subunit by binding and bridging several RNA helices of the 16S rRNA.</text>
</comment>
<organism evidence="6 7">
    <name type="scientific">Lentisphaera profundi</name>
    <dbReference type="NCBI Taxonomy" id="1658616"/>
    <lineage>
        <taxon>Bacteria</taxon>
        <taxon>Pseudomonadati</taxon>
        <taxon>Lentisphaerota</taxon>
        <taxon>Lentisphaeria</taxon>
        <taxon>Lentisphaerales</taxon>
        <taxon>Lentisphaeraceae</taxon>
        <taxon>Lentisphaera</taxon>
    </lineage>
</organism>
<dbReference type="EMBL" id="CP117811">
    <property type="protein sequence ID" value="WDE96144.1"/>
    <property type="molecule type" value="Genomic_DNA"/>
</dbReference>
<name>A0ABY7VTR6_9BACT</name>
<dbReference type="InterPro" id="IPR005290">
    <property type="entry name" value="Ribosomal_uS15_bac-type"/>
</dbReference>
<evidence type="ECO:0000256" key="1">
    <source>
        <dbReference type="ARBA" id="ARBA00022980"/>
    </source>
</evidence>